<dbReference type="InterPro" id="IPR015798">
    <property type="entry name" value="Cu_amine_oxidase_C"/>
</dbReference>
<dbReference type="Gene3D" id="2.70.98.20">
    <property type="entry name" value="Copper amine oxidase, catalytic domain"/>
    <property type="match status" value="1"/>
</dbReference>
<proteinExistence type="predicted"/>
<gene>
    <name evidence="2" type="ORF">Klosneuvirus_2_162</name>
</gene>
<dbReference type="EMBL" id="KY684109">
    <property type="protein sequence ID" value="ARF11726.1"/>
    <property type="molecule type" value="Genomic_DNA"/>
</dbReference>
<feature type="domain" description="Copper amine oxidase catalytic" evidence="1">
    <location>
        <begin position="94"/>
        <end position="132"/>
    </location>
</feature>
<name>A0A1V0SJ19_9VIRU</name>
<dbReference type="GO" id="GO:0008131">
    <property type="term" value="F:primary methylamine oxidase activity"/>
    <property type="evidence" value="ECO:0007669"/>
    <property type="project" value="InterPro"/>
</dbReference>
<sequence length="135" mass="15790">MNIKKLNIYIKPNIICAYIEQNYYQNNLGIDGNKYLLDGLLYDAMNARNSYNVSLLLSNRLSKCIDNKYWLPSEIWNIITNNLKIELVNKIKTYKINIPRTLTIKNNVTIGNYDYAITYKFNENGSIDKDIKLII</sequence>
<dbReference type="Pfam" id="PF01179">
    <property type="entry name" value="Cu_amine_oxid"/>
    <property type="match status" value="1"/>
</dbReference>
<accession>A0A1V0SJ19</accession>
<protein>
    <submittedName>
        <fullName evidence="2">Copper amine oxidase</fullName>
    </submittedName>
</protein>
<dbReference type="GO" id="GO:0048038">
    <property type="term" value="F:quinone binding"/>
    <property type="evidence" value="ECO:0007669"/>
    <property type="project" value="InterPro"/>
</dbReference>
<dbReference type="GO" id="GO:0005507">
    <property type="term" value="F:copper ion binding"/>
    <property type="evidence" value="ECO:0007669"/>
    <property type="project" value="InterPro"/>
</dbReference>
<dbReference type="SUPFAM" id="SSF49998">
    <property type="entry name" value="Amine oxidase catalytic domain"/>
    <property type="match status" value="1"/>
</dbReference>
<dbReference type="InterPro" id="IPR036460">
    <property type="entry name" value="Cu_amine_oxidase_C_sf"/>
</dbReference>
<organism evidence="2">
    <name type="scientific">Klosneuvirus KNV1</name>
    <dbReference type="NCBI Taxonomy" id="1977640"/>
    <lineage>
        <taxon>Viruses</taxon>
        <taxon>Varidnaviria</taxon>
        <taxon>Bamfordvirae</taxon>
        <taxon>Nucleocytoviricota</taxon>
        <taxon>Megaviricetes</taxon>
        <taxon>Imitervirales</taxon>
        <taxon>Mimiviridae</taxon>
        <taxon>Klosneuvirinae</taxon>
        <taxon>Klosneuvirus</taxon>
    </lineage>
</organism>
<evidence type="ECO:0000259" key="1">
    <source>
        <dbReference type="Pfam" id="PF01179"/>
    </source>
</evidence>
<reference evidence="2" key="1">
    <citation type="journal article" date="2017" name="Science">
        <title>Giant viruses with an expanded complement of translation system components.</title>
        <authorList>
            <person name="Schulz F."/>
            <person name="Yutin N."/>
            <person name="Ivanova N.N."/>
            <person name="Ortega D.R."/>
            <person name="Lee T.K."/>
            <person name="Vierheilig J."/>
            <person name="Daims H."/>
            <person name="Horn M."/>
            <person name="Wagner M."/>
            <person name="Jensen G.J."/>
            <person name="Kyrpides N.C."/>
            <person name="Koonin E.V."/>
            <person name="Woyke T."/>
        </authorList>
    </citation>
    <scope>NUCLEOTIDE SEQUENCE</scope>
    <source>
        <strain evidence="2">KNV1</strain>
    </source>
</reference>
<evidence type="ECO:0000313" key="2">
    <source>
        <dbReference type="EMBL" id="ARF11726.1"/>
    </source>
</evidence>
<dbReference type="GO" id="GO:0009308">
    <property type="term" value="P:amine metabolic process"/>
    <property type="evidence" value="ECO:0007669"/>
    <property type="project" value="InterPro"/>
</dbReference>